<evidence type="ECO:0000313" key="2">
    <source>
        <dbReference type="Proteomes" id="UP000480684"/>
    </source>
</evidence>
<sequence>MQKDVTITARIESDLSDRLTRLATIQGRSKSWVVGKALQAYIDTELAFVEAVEDGLADLHEGRTVAHEEVVSRFRQRFGAAE</sequence>
<proteinExistence type="predicted"/>
<organism evidence="1 2">
    <name type="scientific">Magnetospirillum aberrantis SpK</name>
    <dbReference type="NCBI Taxonomy" id="908842"/>
    <lineage>
        <taxon>Bacteria</taxon>
        <taxon>Pseudomonadati</taxon>
        <taxon>Pseudomonadota</taxon>
        <taxon>Alphaproteobacteria</taxon>
        <taxon>Rhodospirillales</taxon>
        <taxon>Rhodospirillaceae</taxon>
        <taxon>Magnetospirillum</taxon>
    </lineage>
</organism>
<comment type="caution">
    <text evidence="1">The sequence shown here is derived from an EMBL/GenBank/DDBJ whole genome shotgun (WGS) entry which is preliminary data.</text>
</comment>
<dbReference type="EMBL" id="JAAIYP010000045">
    <property type="protein sequence ID" value="NFV82130.1"/>
    <property type="molecule type" value="Genomic_DNA"/>
</dbReference>
<dbReference type="Proteomes" id="UP000480684">
    <property type="component" value="Unassembled WGS sequence"/>
</dbReference>
<dbReference type="PANTHER" id="PTHR40688:SF2">
    <property type="entry name" value="RIBBON-HELIX-HELIX PROTEIN COPG DOMAIN-CONTAINING PROTEIN"/>
    <property type="match status" value="1"/>
</dbReference>
<keyword evidence="2" id="KW-1185">Reference proteome</keyword>
<protein>
    <submittedName>
        <fullName evidence="1">CopG family transcriptional regulator</fullName>
    </submittedName>
</protein>
<dbReference type="GO" id="GO:0006355">
    <property type="term" value="P:regulation of DNA-templated transcription"/>
    <property type="evidence" value="ECO:0007669"/>
    <property type="project" value="InterPro"/>
</dbReference>
<dbReference type="InterPro" id="IPR052991">
    <property type="entry name" value="Non-func_TypeII_TA_Antitoxin"/>
</dbReference>
<dbReference type="CDD" id="cd22233">
    <property type="entry name" value="RHH_CopAso-like"/>
    <property type="match status" value="1"/>
</dbReference>
<dbReference type="PANTHER" id="PTHR40688">
    <property type="match status" value="1"/>
</dbReference>
<accession>A0A7C9UZB8</accession>
<name>A0A7C9UZB8_9PROT</name>
<evidence type="ECO:0000313" key="1">
    <source>
        <dbReference type="EMBL" id="NFV82130.1"/>
    </source>
</evidence>
<dbReference type="AlphaFoldDB" id="A0A7C9UZB8"/>
<reference evidence="1 2" key="1">
    <citation type="submission" date="2020-02" db="EMBL/GenBank/DDBJ databases">
        <authorList>
            <person name="Dziuba M."/>
            <person name="Kuznetsov B."/>
            <person name="Mardanov A."/>
            <person name="Ravin N."/>
            <person name="Grouzdev D."/>
        </authorList>
    </citation>
    <scope>NUCLEOTIDE SEQUENCE [LARGE SCALE GENOMIC DNA]</scope>
    <source>
        <strain evidence="1 2">SpK</strain>
    </source>
</reference>
<dbReference type="RefSeq" id="WP_163682834.1">
    <property type="nucleotide sequence ID" value="NZ_JAAIYP010000045.1"/>
</dbReference>
<dbReference type="InterPro" id="IPR010985">
    <property type="entry name" value="Ribbon_hlx_hlx"/>
</dbReference>
<gene>
    <name evidence="1" type="ORF">G4223_18630</name>
</gene>
<dbReference type="SUPFAM" id="SSF47598">
    <property type="entry name" value="Ribbon-helix-helix"/>
    <property type="match status" value="1"/>
</dbReference>